<keyword evidence="4" id="KW-0540">Nuclease</keyword>
<keyword evidence="2" id="KW-1133">Transmembrane helix</keyword>
<evidence type="ECO:0000256" key="2">
    <source>
        <dbReference type="SAM" id="Phobius"/>
    </source>
</evidence>
<keyword evidence="2" id="KW-0812">Transmembrane</keyword>
<gene>
    <name evidence="4" type="ORF">GA0074704_1275</name>
</gene>
<accession>A0A1C5H8V7</accession>
<feature type="transmembrane region" description="Helical" evidence="2">
    <location>
        <begin position="48"/>
        <end position="69"/>
    </location>
</feature>
<feature type="transmembrane region" description="Helical" evidence="2">
    <location>
        <begin position="18"/>
        <end position="36"/>
    </location>
</feature>
<dbReference type="Gene3D" id="3.40.1350.10">
    <property type="match status" value="1"/>
</dbReference>
<evidence type="ECO:0000259" key="3">
    <source>
        <dbReference type="Pfam" id="PF04471"/>
    </source>
</evidence>
<dbReference type="InterPro" id="IPR011335">
    <property type="entry name" value="Restrct_endonuc-II-like"/>
</dbReference>
<keyword evidence="4" id="KW-0378">Hydrolase</keyword>
<keyword evidence="4" id="KW-0255">Endonuclease</keyword>
<dbReference type="InterPro" id="IPR007560">
    <property type="entry name" value="Restrct_endonuc_IV_Mrr"/>
</dbReference>
<evidence type="ECO:0000256" key="1">
    <source>
        <dbReference type="SAM" id="MobiDB-lite"/>
    </source>
</evidence>
<dbReference type="AlphaFoldDB" id="A0A1C5H8V7"/>
<feature type="domain" description="Restriction endonuclease type IV Mrr" evidence="3">
    <location>
        <begin position="329"/>
        <end position="420"/>
    </location>
</feature>
<name>A0A1C5H8V7_9ACTN</name>
<feature type="region of interest" description="Disordered" evidence="1">
    <location>
        <begin position="97"/>
        <end position="146"/>
    </location>
</feature>
<proteinExistence type="predicted"/>
<organism evidence="4 5">
    <name type="scientific">Micromonospora siamensis</name>
    <dbReference type="NCBI Taxonomy" id="299152"/>
    <lineage>
        <taxon>Bacteria</taxon>
        <taxon>Bacillati</taxon>
        <taxon>Actinomycetota</taxon>
        <taxon>Actinomycetes</taxon>
        <taxon>Micromonosporales</taxon>
        <taxon>Micromonosporaceae</taxon>
        <taxon>Micromonospora</taxon>
    </lineage>
</organism>
<protein>
    <submittedName>
        <fullName evidence="4">Restriction endonuclease</fullName>
    </submittedName>
</protein>
<dbReference type="Pfam" id="PF04471">
    <property type="entry name" value="Mrr_cat"/>
    <property type="match status" value="1"/>
</dbReference>
<dbReference type="GO" id="GO:0004519">
    <property type="term" value="F:endonuclease activity"/>
    <property type="evidence" value="ECO:0007669"/>
    <property type="project" value="UniProtKB-KW"/>
</dbReference>
<dbReference type="GO" id="GO:0009307">
    <property type="term" value="P:DNA restriction-modification system"/>
    <property type="evidence" value="ECO:0007669"/>
    <property type="project" value="InterPro"/>
</dbReference>
<keyword evidence="2" id="KW-0472">Membrane</keyword>
<evidence type="ECO:0000313" key="4">
    <source>
        <dbReference type="EMBL" id="SCG42475.1"/>
    </source>
</evidence>
<dbReference type="InterPro" id="IPR011856">
    <property type="entry name" value="tRNA_endonuc-like_dom_sf"/>
</dbReference>
<dbReference type="SUPFAM" id="SSF52980">
    <property type="entry name" value="Restriction endonuclease-like"/>
    <property type="match status" value="1"/>
</dbReference>
<dbReference type="GO" id="GO:0003677">
    <property type="term" value="F:DNA binding"/>
    <property type="evidence" value="ECO:0007669"/>
    <property type="project" value="InterPro"/>
</dbReference>
<dbReference type="EMBL" id="LT607751">
    <property type="protein sequence ID" value="SCG42475.1"/>
    <property type="molecule type" value="Genomic_DNA"/>
</dbReference>
<sequence length="560" mass="59872">MSPTGTDQATTKDPRPNWPYVIAMALLILPCCLVNNETVYSGSGGENILRLIGFLVLALIVGLTIVGKWGGPHDHAREEEAAAPSPVATALAAALRELETETETPAARPGSDETDPGDSSTGPASGGQDDRTGDRPTPPAVTADFLRTDPRTAWAYRRYLGQRSPAGIPEATGRRLLAAVEHGDHVELFLDATARESANLLDAVDWSRRGADQFVAARTLRGWILVERDDGVPIVLPGPAWSGLRAGTSRSAPASDVGWATVLSTPDGRSYALKVFLDDRDGGDLKIIEHGAGEVILRLPEAQAVPPMPDVTDLPADLSAQPPAVLPADWQTAEEIACTHMRGLGFLDAETTRGGRDGGLDVQSERGVAQVKMLAQPVGAPPVQQLRGTRPNAAYHLFYSTSGYTSAAIAAAAEIGVALFRIAPTGQVGAVNAPATRLARHGAAVDGDQQGAARRRSVERLVDEYAAEVVARVTRAVENTDRKRAVEHARYPGQEDRLNRYLFRALDNLTAERSFPSARSALAHYHHSELLAHVWFQELGIPYPDGGGRSEPETLESYYG</sequence>
<reference evidence="4 5" key="1">
    <citation type="submission" date="2016-06" db="EMBL/GenBank/DDBJ databases">
        <authorList>
            <person name="Kjaerup R.B."/>
            <person name="Dalgaard T.S."/>
            <person name="Juul-Madsen H.R."/>
        </authorList>
    </citation>
    <scope>NUCLEOTIDE SEQUENCE [LARGE SCALE GENOMIC DNA]</scope>
    <source>
        <strain evidence="4 5">DSM 45097</strain>
    </source>
</reference>
<dbReference type="Proteomes" id="UP000198210">
    <property type="component" value="Chromosome I"/>
</dbReference>
<keyword evidence="5" id="KW-1185">Reference proteome</keyword>
<evidence type="ECO:0000313" key="5">
    <source>
        <dbReference type="Proteomes" id="UP000198210"/>
    </source>
</evidence>